<dbReference type="Proteomes" id="UP000216101">
    <property type="component" value="Unassembled WGS sequence"/>
</dbReference>
<evidence type="ECO:0008006" key="3">
    <source>
        <dbReference type="Google" id="ProtNLM"/>
    </source>
</evidence>
<sequence length="177" mass="20544">MLATHKQATTKYDDTRKNARSIAEQSLPQHLKGKLKLKGVDRSALAAFSIWQKMPERKVDWDWNFAHRYCFRYPKAFDLSVWHGNSLCSLTLGRPTFRGTEMRLDFIEKTPINCLFNGDMFRVSLLAYETYGELIGATKIRIMEPTNNKLINYYMSHGNFSYVGPKQGNPHYLVRSL</sequence>
<name>A0A266QB23_9GAMM</name>
<comment type="caution">
    <text evidence="1">The sequence shown here is derived from an EMBL/GenBank/DDBJ whole genome shotgun (WGS) entry which is preliminary data.</text>
</comment>
<evidence type="ECO:0000313" key="2">
    <source>
        <dbReference type="Proteomes" id="UP000216101"/>
    </source>
</evidence>
<reference evidence="2" key="1">
    <citation type="submission" date="2017-05" db="EMBL/GenBank/DDBJ databases">
        <authorList>
            <person name="Barney B.M."/>
        </authorList>
    </citation>
    <scope>NUCLEOTIDE SEQUENCE [LARGE SCALE GENOMIC DNA]</scope>
    <source>
        <strain evidence="2">PSBB022</strain>
    </source>
</reference>
<gene>
    <name evidence="1" type="ORF">CBP51_08805</name>
</gene>
<dbReference type="AlphaFoldDB" id="A0A266QB23"/>
<accession>A0A266QB23</accession>
<dbReference type="RefSeq" id="WP_094984563.1">
    <property type="nucleotide sequence ID" value="NZ_NHNI01000001.1"/>
</dbReference>
<keyword evidence="2" id="KW-1185">Reference proteome</keyword>
<organism evidence="1 2">
    <name type="scientific">Cellvibrio mixtus</name>
    <dbReference type="NCBI Taxonomy" id="39650"/>
    <lineage>
        <taxon>Bacteria</taxon>
        <taxon>Pseudomonadati</taxon>
        <taxon>Pseudomonadota</taxon>
        <taxon>Gammaproteobacteria</taxon>
        <taxon>Cellvibrionales</taxon>
        <taxon>Cellvibrionaceae</taxon>
        <taxon>Cellvibrio</taxon>
    </lineage>
</organism>
<evidence type="ECO:0000313" key="1">
    <source>
        <dbReference type="EMBL" id="OZY87067.1"/>
    </source>
</evidence>
<proteinExistence type="predicted"/>
<protein>
    <recommendedName>
        <fullName evidence="3">GNAT family N-acetyltransferase</fullName>
    </recommendedName>
</protein>
<dbReference type="EMBL" id="NHNI01000001">
    <property type="protein sequence ID" value="OZY87067.1"/>
    <property type="molecule type" value="Genomic_DNA"/>
</dbReference>